<evidence type="ECO:0000313" key="2">
    <source>
        <dbReference type="Proteomes" id="UP001500420"/>
    </source>
</evidence>
<proteinExistence type="predicted"/>
<dbReference type="RefSeq" id="WP_343772601.1">
    <property type="nucleotide sequence ID" value="NZ_BAAADV010000001.1"/>
</dbReference>
<evidence type="ECO:0000313" key="1">
    <source>
        <dbReference type="EMBL" id="GAA0665457.1"/>
    </source>
</evidence>
<organism evidence="1 2">
    <name type="scientific">Natronoarchaeum mannanilyticum</name>
    <dbReference type="NCBI Taxonomy" id="926360"/>
    <lineage>
        <taxon>Archaea</taxon>
        <taxon>Methanobacteriati</taxon>
        <taxon>Methanobacteriota</taxon>
        <taxon>Stenosarchaea group</taxon>
        <taxon>Halobacteria</taxon>
        <taxon>Halobacteriales</taxon>
        <taxon>Natronoarchaeaceae</taxon>
    </lineage>
</organism>
<accession>A0AAV3T7J8</accession>
<dbReference type="AlphaFoldDB" id="A0AAV3T7J8"/>
<dbReference type="Proteomes" id="UP001500420">
    <property type="component" value="Unassembled WGS sequence"/>
</dbReference>
<dbReference type="EMBL" id="BAAADV010000001">
    <property type="protein sequence ID" value="GAA0665457.1"/>
    <property type="molecule type" value="Genomic_DNA"/>
</dbReference>
<name>A0AAV3T7J8_9EURY</name>
<reference evidence="1 2" key="1">
    <citation type="journal article" date="2019" name="Int. J. Syst. Evol. Microbiol.">
        <title>The Global Catalogue of Microorganisms (GCM) 10K type strain sequencing project: providing services to taxonomists for standard genome sequencing and annotation.</title>
        <authorList>
            <consortium name="The Broad Institute Genomics Platform"/>
            <consortium name="The Broad Institute Genome Sequencing Center for Infectious Disease"/>
            <person name="Wu L."/>
            <person name="Ma J."/>
        </authorList>
    </citation>
    <scope>NUCLEOTIDE SEQUENCE [LARGE SCALE GENOMIC DNA]</scope>
    <source>
        <strain evidence="1 2">JCM 16328</strain>
    </source>
</reference>
<sequence>MNLRERQHWMTVQDIARSAVIPLLTGPAETPTEAVEQVRPSLGPAKRADAATIVEAIADRVDEEDIAEIEAAETEGST</sequence>
<keyword evidence="2" id="KW-1185">Reference proteome</keyword>
<protein>
    <submittedName>
        <fullName evidence="1">Uncharacterized protein</fullName>
    </submittedName>
</protein>
<gene>
    <name evidence="1" type="ORF">GCM10009020_08140</name>
</gene>
<comment type="caution">
    <text evidence="1">The sequence shown here is derived from an EMBL/GenBank/DDBJ whole genome shotgun (WGS) entry which is preliminary data.</text>
</comment>